<dbReference type="PANTHER" id="PTHR11431">
    <property type="entry name" value="FERRITIN"/>
    <property type="match status" value="1"/>
</dbReference>
<comment type="similarity">
    <text evidence="1 6">Belongs to the ferritin family.</text>
</comment>
<feature type="binding site" evidence="5">
    <location>
        <position position="140"/>
    </location>
    <ligand>
        <name>Fe cation</name>
        <dbReference type="ChEBI" id="CHEBI:24875"/>
        <label>1</label>
    </ligand>
</feature>
<keyword evidence="3 5" id="KW-0479">Metal-binding</keyword>
<keyword evidence="2 6" id="KW-0409">Iron storage</keyword>
<evidence type="ECO:0000256" key="2">
    <source>
        <dbReference type="ARBA" id="ARBA00022434"/>
    </source>
</evidence>
<dbReference type="CDD" id="cd01056">
    <property type="entry name" value="Euk_Ferritin"/>
    <property type="match status" value="1"/>
</dbReference>
<dbReference type="SUPFAM" id="SSF47240">
    <property type="entry name" value="Ferritin-like"/>
    <property type="match status" value="1"/>
</dbReference>
<accession>A0A5N4C220</accession>
<feature type="binding site" evidence="5">
    <location>
        <position position="60"/>
    </location>
    <ligand>
        <name>Fe cation</name>
        <dbReference type="ChEBI" id="CHEBI:24875"/>
        <label>1</label>
    </ligand>
</feature>
<organism evidence="8 9">
    <name type="scientific">Camelus dromedarius</name>
    <name type="common">Dromedary</name>
    <name type="synonym">Arabian camel</name>
    <dbReference type="NCBI Taxonomy" id="9838"/>
    <lineage>
        <taxon>Eukaryota</taxon>
        <taxon>Metazoa</taxon>
        <taxon>Chordata</taxon>
        <taxon>Craniata</taxon>
        <taxon>Vertebrata</taxon>
        <taxon>Euteleostomi</taxon>
        <taxon>Mammalia</taxon>
        <taxon>Eutheria</taxon>
        <taxon>Laurasiatheria</taxon>
        <taxon>Artiodactyla</taxon>
        <taxon>Tylopoda</taxon>
        <taxon>Camelidae</taxon>
        <taxon>Camelus</taxon>
    </lineage>
</organism>
<evidence type="ECO:0000256" key="6">
    <source>
        <dbReference type="RuleBase" id="RU361145"/>
    </source>
</evidence>
<evidence type="ECO:0000256" key="3">
    <source>
        <dbReference type="ARBA" id="ARBA00022723"/>
    </source>
</evidence>
<dbReference type="Gene3D" id="1.20.1260.10">
    <property type="match status" value="1"/>
</dbReference>
<protein>
    <recommendedName>
        <fullName evidence="6">Ferritin</fullName>
    </recommendedName>
</protein>
<dbReference type="InterPro" id="IPR008331">
    <property type="entry name" value="Ferritin_DPS_dom"/>
</dbReference>
<evidence type="ECO:0000256" key="4">
    <source>
        <dbReference type="ARBA" id="ARBA00023004"/>
    </source>
</evidence>
<comment type="function">
    <text evidence="6">Stores iron in a soluble, non-toxic, readily available form. Important for iron homeostasis. Iron is taken up in the ferrous form and deposited as ferric hydroxides after oxidation.</text>
</comment>
<evidence type="ECO:0000259" key="7">
    <source>
        <dbReference type="PROSITE" id="PS50905"/>
    </source>
</evidence>
<proteinExistence type="inferred from homology"/>
<gene>
    <name evidence="8" type="ORF">Cadr_000003502</name>
</gene>
<dbReference type="FunFam" id="1.20.1260.10:FF:000002">
    <property type="entry name" value="Ferritin, mitochondrial"/>
    <property type="match status" value="1"/>
</dbReference>
<dbReference type="InterPro" id="IPR009040">
    <property type="entry name" value="Ferritin-like_diiron"/>
</dbReference>
<dbReference type="EMBL" id="JWIN03000037">
    <property type="protein sequence ID" value="KAB1252909.1"/>
    <property type="molecule type" value="Genomic_DNA"/>
</dbReference>
<name>A0A5N4C220_CAMDR</name>
<dbReference type="GO" id="GO:0006826">
    <property type="term" value="P:iron ion transport"/>
    <property type="evidence" value="ECO:0007669"/>
    <property type="project" value="InterPro"/>
</dbReference>
<evidence type="ECO:0000313" key="8">
    <source>
        <dbReference type="EMBL" id="KAB1252909.1"/>
    </source>
</evidence>
<dbReference type="GO" id="GO:0005737">
    <property type="term" value="C:cytoplasm"/>
    <property type="evidence" value="ECO:0007669"/>
    <property type="project" value="TreeGrafter"/>
</dbReference>
<evidence type="ECO:0000313" key="9">
    <source>
        <dbReference type="Proteomes" id="UP000299084"/>
    </source>
</evidence>
<evidence type="ECO:0000256" key="5">
    <source>
        <dbReference type="PIRSR" id="PIRSR601519-1"/>
    </source>
</evidence>
<dbReference type="Pfam" id="PF00210">
    <property type="entry name" value="Ferritin"/>
    <property type="match status" value="1"/>
</dbReference>
<reference evidence="8 9" key="1">
    <citation type="journal article" date="2019" name="Mol. Ecol. Resour.">
        <title>Improving Illumina assemblies with Hi-C and long reads: an example with the North African dromedary.</title>
        <authorList>
            <person name="Elbers J.P."/>
            <person name="Rogers M.F."/>
            <person name="Perelman P.L."/>
            <person name="Proskuryakova A.A."/>
            <person name="Serdyukova N.A."/>
            <person name="Johnson W.E."/>
            <person name="Horin P."/>
            <person name="Corander J."/>
            <person name="Murphy D."/>
            <person name="Burger P.A."/>
        </authorList>
    </citation>
    <scope>NUCLEOTIDE SEQUENCE [LARGE SCALE GENOMIC DNA]</scope>
    <source>
        <strain evidence="8">Drom800</strain>
        <tissue evidence="8">Blood</tissue>
    </source>
</reference>
<feature type="binding site" evidence="5">
    <location>
        <position position="174"/>
    </location>
    <ligand>
        <name>Fe cation</name>
        <dbReference type="ChEBI" id="CHEBI:24875"/>
        <label>1</label>
    </ligand>
</feature>
<keyword evidence="4 5" id="KW-0408">Iron</keyword>
<dbReference type="Proteomes" id="UP000299084">
    <property type="component" value="Unassembled WGS sequence"/>
</dbReference>
<comment type="caution">
    <text evidence="8">The sequence shown here is derived from an EMBL/GenBank/DDBJ whole genome shotgun (WGS) entry which is preliminary data.</text>
</comment>
<dbReference type="InterPro" id="IPR012347">
    <property type="entry name" value="Ferritin-like"/>
</dbReference>
<dbReference type="PROSITE" id="PS50905">
    <property type="entry name" value="FERRITIN_LIKE"/>
    <property type="match status" value="1"/>
</dbReference>
<dbReference type="InterPro" id="IPR009078">
    <property type="entry name" value="Ferritin-like_SF"/>
</dbReference>
<dbReference type="PANTHER" id="PTHR11431:SF97">
    <property type="entry name" value="FERRITIN HEAVY POLYPEPTIDE-LIKE 17-RELATED"/>
    <property type="match status" value="1"/>
</dbReference>
<dbReference type="AlphaFoldDB" id="A0A5N4C220"/>
<dbReference type="GO" id="GO:0006879">
    <property type="term" value="P:intracellular iron ion homeostasis"/>
    <property type="evidence" value="ECO:0007669"/>
    <property type="project" value="UniProtKB-KW"/>
</dbReference>
<evidence type="ECO:0000256" key="1">
    <source>
        <dbReference type="ARBA" id="ARBA00007513"/>
    </source>
</evidence>
<sequence>MRRLQGRRRRCPLRGPRFCAPYVLALTPLPPAVTPAGPSQGRQNYHPDCQAAVNSHVTLELHASYLCLAMAFYFDRDDVALKHFARFFLRRSRHLGERAESLMRLQNQRGGCLGFHDIKEPDRDAWENGLQAMQCALRLEKHVNQSLLDLHQLASNKSDAHLCHFLQSHCLNQQVEFIKELGDHITTLRKMGTPEVGMAEYLFNKLTLGDSDKKN</sequence>
<dbReference type="InterPro" id="IPR001519">
    <property type="entry name" value="Ferritin"/>
</dbReference>
<keyword evidence="9" id="KW-1185">Reference proteome</keyword>
<dbReference type="GO" id="GO:0008198">
    <property type="term" value="F:ferrous iron binding"/>
    <property type="evidence" value="ECO:0007669"/>
    <property type="project" value="TreeGrafter"/>
</dbReference>
<feature type="domain" description="Ferritin-like diiron" evidence="7">
    <location>
        <begin position="43"/>
        <end position="192"/>
    </location>
</feature>
<dbReference type="GO" id="GO:0008199">
    <property type="term" value="F:ferric iron binding"/>
    <property type="evidence" value="ECO:0007669"/>
    <property type="project" value="InterPro"/>
</dbReference>